<keyword evidence="2" id="KW-1185">Reference proteome</keyword>
<gene>
    <name evidence="1" type="ORF">SAMN05660642_04914</name>
</gene>
<evidence type="ECO:0000313" key="1">
    <source>
        <dbReference type="EMBL" id="SDN47823.1"/>
    </source>
</evidence>
<sequence length="358" mass="37657">MLAAESAPTDADASPPNAPLGLVAVEDFRQGSADDDATVAAAMTYAAGQTYKPALVFANRVYDLTRPLRAFSGLHLMQFPFGDEFQHSQVIKVPEGGLLGFDPHVRSITLENLSCQVRDHLLEPIPRDAAGGAWTDVRVLGGGYNGGAPLLDGAFLRLSFQPTYVNNVTDSVLRIGGSDSWLFTRGPHYVSGVLPANRPFLDLDNLGQSVIGSVYITAQGGYGILLSGKATGLVLDGVLIDATGREDDDATQLAGLQILGGTDITINDLWVFNANVSGGSAGLVTVRGGSEIVFVNPRFPGVNGDTRAADTTSACIDTTVPITVMAPKAVGRAKLITAVREELVTLVGAPEWQVRARP</sequence>
<evidence type="ECO:0000313" key="2">
    <source>
        <dbReference type="Proteomes" id="UP000198680"/>
    </source>
</evidence>
<reference evidence="2" key="1">
    <citation type="submission" date="2016-10" db="EMBL/GenBank/DDBJ databases">
        <authorList>
            <person name="Varghese N."/>
            <person name="Submissions S."/>
        </authorList>
    </citation>
    <scope>NUCLEOTIDE SEQUENCE [LARGE SCALE GENOMIC DNA]</scope>
    <source>
        <strain evidence="2">DSM 45419</strain>
    </source>
</reference>
<evidence type="ECO:0008006" key="3">
    <source>
        <dbReference type="Google" id="ProtNLM"/>
    </source>
</evidence>
<dbReference type="InterPro" id="IPR011050">
    <property type="entry name" value="Pectin_lyase_fold/virulence"/>
</dbReference>
<proteinExistence type="predicted"/>
<dbReference type="EMBL" id="FNHE01000025">
    <property type="protein sequence ID" value="SDN47823.1"/>
    <property type="molecule type" value="Genomic_DNA"/>
</dbReference>
<dbReference type="AlphaFoldDB" id="A0A1H0BQL8"/>
<organism evidence="1 2">
    <name type="scientific">Geodermatophilus siccatus</name>
    <dbReference type="NCBI Taxonomy" id="1137991"/>
    <lineage>
        <taxon>Bacteria</taxon>
        <taxon>Bacillati</taxon>
        <taxon>Actinomycetota</taxon>
        <taxon>Actinomycetes</taxon>
        <taxon>Geodermatophilales</taxon>
        <taxon>Geodermatophilaceae</taxon>
        <taxon>Geodermatophilus</taxon>
    </lineage>
</organism>
<dbReference type="SUPFAM" id="SSF51126">
    <property type="entry name" value="Pectin lyase-like"/>
    <property type="match status" value="1"/>
</dbReference>
<accession>A0A1H0BQL8</accession>
<dbReference type="Proteomes" id="UP000198680">
    <property type="component" value="Unassembled WGS sequence"/>
</dbReference>
<name>A0A1H0BQL8_9ACTN</name>
<protein>
    <recommendedName>
        <fullName evidence="3">Pectate lyase superfamily protein</fullName>
    </recommendedName>
</protein>